<keyword evidence="10" id="KW-0206">Cytoskeleton</keyword>
<feature type="region of interest" description="Disordered" evidence="14">
    <location>
        <begin position="27"/>
        <end position="59"/>
    </location>
</feature>
<evidence type="ECO:0000256" key="6">
    <source>
        <dbReference type="ARBA" id="ARBA00022553"/>
    </source>
</evidence>
<evidence type="ECO:0000256" key="9">
    <source>
        <dbReference type="ARBA" id="ARBA00023054"/>
    </source>
</evidence>
<evidence type="ECO:0000313" key="15">
    <source>
        <dbReference type="EMBL" id="EGD76945.1"/>
    </source>
</evidence>
<organism evidence="16">
    <name type="scientific">Salpingoeca rosetta (strain ATCC 50818 / BSB-021)</name>
    <dbReference type="NCBI Taxonomy" id="946362"/>
    <lineage>
        <taxon>Eukaryota</taxon>
        <taxon>Choanoflagellata</taxon>
        <taxon>Craspedida</taxon>
        <taxon>Salpingoecidae</taxon>
        <taxon>Salpingoeca</taxon>
    </lineage>
</organism>
<evidence type="ECO:0000256" key="3">
    <source>
        <dbReference type="ARBA" id="ARBA00004657"/>
    </source>
</evidence>
<dbReference type="GO" id="GO:0005813">
    <property type="term" value="C:centrosome"/>
    <property type="evidence" value="ECO:0007669"/>
    <property type="project" value="UniProtKB-SubCell"/>
</dbReference>
<feature type="compositionally biased region" description="Low complexity" evidence="14">
    <location>
        <begin position="486"/>
        <end position="499"/>
    </location>
</feature>
<dbReference type="FunCoup" id="F2UIZ7">
    <property type="interactions" value="1793"/>
</dbReference>
<dbReference type="GO" id="GO:0005869">
    <property type="term" value="C:dynactin complex"/>
    <property type="evidence" value="ECO:0007669"/>
    <property type="project" value="InterPro"/>
</dbReference>
<dbReference type="EMBL" id="GL832976">
    <property type="protein sequence ID" value="EGD76945.1"/>
    <property type="molecule type" value="Genomic_DNA"/>
</dbReference>
<comment type="subcellular location">
    <subcellularLocation>
        <location evidence="1">Cytoplasm</location>
        <location evidence="1">Cytoskeleton</location>
        <location evidence="1">Microtubule organizing center</location>
        <location evidence="1">Centrosome</location>
    </subcellularLocation>
    <subcellularLocation>
        <location evidence="2">Cytoplasm</location>
        <location evidence="2">Cytoskeleton</location>
        <location evidence="2">Stress fiber</location>
    </subcellularLocation>
    <subcellularLocation>
        <location evidence="3">Cytoplasm</location>
        <location evidence="3">Myofibril</location>
    </subcellularLocation>
</comment>
<comment type="similarity">
    <text evidence="11">Belongs to the dynactin subunit 4 family.</text>
</comment>
<evidence type="ECO:0000256" key="2">
    <source>
        <dbReference type="ARBA" id="ARBA00004529"/>
    </source>
</evidence>
<dbReference type="OrthoDB" id="283815at2759"/>
<feature type="compositionally biased region" description="Basic and acidic residues" evidence="14">
    <location>
        <begin position="48"/>
        <end position="59"/>
    </location>
</feature>
<protein>
    <recommendedName>
        <fullName evidence="12">Dynactin subunit 4</fullName>
    </recommendedName>
</protein>
<dbReference type="Proteomes" id="UP000007799">
    <property type="component" value="Unassembled WGS sequence"/>
</dbReference>
<name>F2UIZ7_SALR5</name>
<reference evidence="15" key="1">
    <citation type="submission" date="2009-08" db="EMBL/GenBank/DDBJ databases">
        <title>Annotation of Salpingoeca rosetta.</title>
        <authorList>
            <consortium name="The Broad Institute Genome Sequencing Platform"/>
            <person name="Russ C."/>
            <person name="Cuomo C."/>
            <person name="Burger G."/>
            <person name="Gray M.W."/>
            <person name="Holland P.W.H."/>
            <person name="King N."/>
            <person name="Lang F.B.F."/>
            <person name="Roger A.J."/>
            <person name="Ruiz-Trillo I."/>
            <person name="Young S.K."/>
            <person name="Zeng Q."/>
            <person name="Gargeya S."/>
            <person name="Alvarado L."/>
            <person name="Berlin A."/>
            <person name="Chapman S.B."/>
            <person name="Chen Z."/>
            <person name="Freedman E."/>
            <person name="Gellesch M."/>
            <person name="Goldberg J."/>
            <person name="Griggs A."/>
            <person name="Gujja S."/>
            <person name="Heilman E."/>
            <person name="Heiman D."/>
            <person name="Howarth C."/>
            <person name="Mehta T."/>
            <person name="Neiman D."/>
            <person name="Pearson M."/>
            <person name="Roberts A."/>
            <person name="Saif S."/>
            <person name="Shea T."/>
            <person name="Shenoy N."/>
            <person name="Sisk P."/>
            <person name="Stolte C."/>
            <person name="Sykes S."/>
            <person name="White J."/>
            <person name="Yandava C."/>
            <person name="Haas B."/>
            <person name="Nusbaum C."/>
            <person name="Birren B."/>
        </authorList>
    </citation>
    <scope>NUCLEOTIDE SEQUENCE [LARGE SCALE GENOMIC DNA]</scope>
    <source>
        <strain evidence="15">ATCC 50818</strain>
    </source>
</reference>
<evidence type="ECO:0000256" key="12">
    <source>
        <dbReference type="ARBA" id="ARBA00034864"/>
    </source>
</evidence>
<evidence type="ECO:0000256" key="13">
    <source>
        <dbReference type="ARBA" id="ARBA00093507"/>
    </source>
</evidence>
<evidence type="ECO:0000256" key="11">
    <source>
        <dbReference type="ARBA" id="ARBA00034776"/>
    </source>
</evidence>
<evidence type="ECO:0000256" key="10">
    <source>
        <dbReference type="ARBA" id="ARBA00023212"/>
    </source>
</evidence>
<evidence type="ECO:0000256" key="4">
    <source>
        <dbReference type="ARBA" id="ARBA00022490"/>
    </source>
</evidence>
<dbReference type="PANTHER" id="PTHR13034">
    <property type="entry name" value="DYNACTIN P62 SUBUNIT"/>
    <property type="match status" value="1"/>
</dbReference>
<feature type="compositionally biased region" description="Low complexity" evidence="14">
    <location>
        <begin position="27"/>
        <end position="39"/>
    </location>
</feature>
<keyword evidence="5" id="KW-1017">Isopeptide bond</keyword>
<accession>F2UIZ7</accession>
<evidence type="ECO:0000256" key="1">
    <source>
        <dbReference type="ARBA" id="ARBA00004300"/>
    </source>
</evidence>
<dbReference type="RefSeq" id="XP_004990785.1">
    <property type="nucleotide sequence ID" value="XM_004990728.1"/>
</dbReference>
<keyword evidence="6" id="KW-0597">Phosphoprotein</keyword>
<evidence type="ECO:0000256" key="7">
    <source>
        <dbReference type="ARBA" id="ARBA00022843"/>
    </source>
</evidence>
<keyword evidence="4" id="KW-0963">Cytoplasm</keyword>
<dbReference type="GeneID" id="16071346"/>
<dbReference type="Pfam" id="PF05502">
    <property type="entry name" value="Dynactin_p62"/>
    <property type="match status" value="2"/>
</dbReference>
<evidence type="ECO:0000313" key="16">
    <source>
        <dbReference type="Proteomes" id="UP000007799"/>
    </source>
</evidence>
<keyword evidence="7" id="KW-0832">Ubl conjugation</keyword>
<keyword evidence="16" id="KW-1185">Reference proteome</keyword>
<evidence type="ECO:0000256" key="14">
    <source>
        <dbReference type="SAM" id="MobiDB-lite"/>
    </source>
</evidence>
<dbReference type="InParanoid" id="F2UIZ7"/>
<dbReference type="KEGG" id="sre:PTSG_07286"/>
<dbReference type="GO" id="GO:0001725">
    <property type="term" value="C:stress fiber"/>
    <property type="evidence" value="ECO:0007669"/>
    <property type="project" value="UniProtKB-SubCell"/>
</dbReference>
<feature type="region of interest" description="Disordered" evidence="14">
    <location>
        <begin position="473"/>
        <end position="500"/>
    </location>
</feature>
<keyword evidence="9" id="KW-0175">Coiled coil</keyword>
<dbReference type="PANTHER" id="PTHR13034:SF2">
    <property type="entry name" value="DYNACTIN SUBUNIT 4"/>
    <property type="match status" value="1"/>
</dbReference>
<evidence type="ECO:0000256" key="8">
    <source>
        <dbReference type="ARBA" id="ARBA00022990"/>
    </source>
</evidence>
<comment type="subunit">
    <text evidence="13">Subunit of dynactin, a multiprotein complex part of a tripartite complex with dynein and a adapter, such as BICDL1, BICD2 or HOOK3. The dynactin complex is built around ACTR1A/ACTB filament and consists of an actin-related filament composed of a shoulder domain, a pointed end and a barbed end. Its length is defined by its flexible shoulder domain. The soulder is composed of 2 DCTN1 subunits, 4 DCTN2 and 2 DCTN3. The 4 DCNT2 (via N-terminus) bind the ACTR1A filament and act as molecular rulers to determine the length. The pointed end is important for binding dynein-dynactin cargo adapters. Consists of 4 subunits: ACTR10, DCNT4, DCTN5 and DCTN6. The barbed end is composed of a CAPZA1:CAPZB heterodimers, which binds ACTR1A/ACTB filament and dynactin and stabilizes dynactin. Interacts with ATP7B, but not ATP7A, in a copper-dependent manner. Interacts with ANK2; this interaction is required for localization at costameres. Interacts with N4BP2L1.</text>
</comment>
<dbReference type="InterPro" id="IPR008603">
    <property type="entry name" value="DCTN4"/>
</dbReference>
<evidence type="ECO:0000256" key="5">
    <source>
        <dbReference type="ARBA" id="ARBA00022499"/>
    </source>
</evidence>
<dbReference type="AlphaFoldDB" id="F2UIZ7"/>
<dbReference type="STRING" id="946362.F2UIZ7"/>
<keyword evidence="8" id="KW-0007">Acetylation</keyword>
<proteinExistence type="inferred from homology"/>
<dbReference type="eggNOG" id="KOG3896">
    <property type="taxonomic scope" value="Eukaryota"/>
</dbReference>
<sequence>MNEGCGQARVAQWDGGVEYGCVEETTVAAPTTTRSDGQSSSGGSGGEGEQHVQGEGEKSTTHTMVHFGGLSRLYHCRYCVALRHPDQLAHEIEVYYASSNLREYKLANDARARRCRSIDSYACPLCSSPLQMTKQASPEAEDATAALLYLCCSYCHWTSLGSHFIGTEAEIAERVTEAMQANTHARFNELLGHFKGVVAEDIRLEQHQKHFIAAMNYRKTRVYHMHPVKKLPSKAQLLQSVRDRIGKRYDVTKGEWVTPPRLKTWGDLSTAPNQPAQQPAQHEFENTDLSSVASLQQRFEALNTQPHFTRALHPVFERYTAKTSLRCRVCQHNVVRPELGPDSSKFKIAQFASNHVPRVVILQKPDLSSPSPEIVLGIENPRDYVVNISFSLPEPAAGNDGIDGQEAGVAAEQQQQQPVEVVVPDKPVPVPQYEPLRSVEDEVTFDDDPPCVVHRALSGTVQIRLPLRVNRDAAGGDDAATETHPEQQQQKEPQQPQQQRRVHTLVNMQYQHHVVQLKARAHGNAESSVVSVVTPLRLLLS</sequence>
<gene>
    <name evidence="15" type="ORF">PTSG_07286</name>
</gene>